<reference evidence="7 8" key="1">
    <citation type="submission" date="2015-07" db="EMBL/GenBank/DDBJ databases">
        <authorList>
            <consortium name="Pathogen Informatics"/>
        </authorList>
    </citation>
    <scope>NUCLEOTIDE SEQUENCE [LARGE SCALE GENOMIC DNA]</scope>
    <source>
        <strain evidence="7 8">A51</strain>
    </source>
</reference>
<accession>A0A655QLB2</accession>
<dbReference type="Gene3D" id="3.30.565.10">
    <property type="entry name" value="Histidine kinase-like ATPase, C-terminal domain"/>
    <property type="match status" value="1"/>
</dbReference>
<evidence type="ECO:0000256" key="3">
    <source>
        <dbReference type="ARBA" id="ARBA00022679"/>
    </source>
</evidence>
<dbReference type="PANTHER" id="PTHR24421">
    <property type="entry name" value="NITRATE/NITRITE SENSOR PROTEIN NARX-RELATED"/>
    <property type="match status" value="1"/>
</dbReference>
<dbReference type="Pfam" id="PF02518">
    <property type="entry name" value="HATPase_c"/>
    <property type="match status" value="1"/>
</dbReference>
<dbReference type="InterPro" id="IPR005467">
    <property type="entry name" value="His_kinase_dom"/>
</dbReference>
<organism evidence="7 8">
    <name type="scientific">Vibrio cholerae</name>
    <dbReference type="NCBI Taxonomy" id="666"/>
    <lineage>
        <taxon>Bacteria</taxon>
        <taxon>Pseudomonadati</taxon>
        <taxon>Pseudomonadota</taxon>
        <taxon>Gammaproteobacteria</taxon>
        <taxon>Vibrionales</taxon>
        <taxon>Vibrionaceae</taxon>
        <taxon>Vibrio</taxon>
    </lineage>
</organism>
<evidence type="ECO:0000256" key="1">
    <source>
        <dbReference type="ARBA" id="ARBA00000085"/>
    </source>
</evidence>
<keyword evidence="3 7" id="KW-0808">Transferase</keyword>
<dbReference type="GO" id="GO:0004673">
    <property type="term" value="F:protein histidine kinase activity"/>
    <property type="evidence" value="ECO:0007669"/>
    <property type="project" value="UniProtKB-EC"/>
</dbReference>
<evidence type="ECO:0000313" key="7">
    <source>
        <dbReference type="EMBL" id="CSA61302.1"/>
    </source>
</evidence>
<keyword evidence="4" id="KW-0418">Kinase</keyword>
<dbReference type="Proteomes" id="UP000044806">
    <property type="component" value="Unassembled WGS sequence"/>
</dbReference>
<evidence type="ECO:0000256" key="4">
    <source>
        <dbReference type="ARBA" id="ARBA00022777"/>
    </source>
</evidence>
<dbReference type="InterPro" id="IPR036890">
    <property type="entry name" value="HATPase_C_sf"/>
</dbReference>
<evidence type="ECO:0000259" key="6">
    <source>
        <dbReference type="PROSITE" id="PS50109"/>
    </source>
</evidence>
<dbReference type="InterPro" id="IPR050482">
    <property type="entry name" value="Sensor_HK_TwoCompSys"/>
</dbReference>
<feature type="domain" description="Histidine kinase" evidence="6">
    <location>
        <begin position="1"/>
        <end position="173"/>
    </location>
</feature>
<dbReference type="InterPro" id="IPR004358">
    <property type="entry name" value="Sig_transdc_His_kin-like_C"/>
</dbReference>
<dbReference type="SUPFAM" id="SSF55874">
    <property type="entry name" value="ATPase domain of HSP90 chaperone/DNA topoisomerase II/histidine kinase"/>
    <property type="match status" value="1"/>
</dbReference>
<gene>
    <name evidence="7" type="primary">nreB_2</name>
    <name evidence="7" type="ORF">ERS013165_02002</name>
</gene>
<comment type="catalytic activity">
    <reaction evidence="1">
        <text>ATP + protein L-histidine = ADP + protein N-phospho-L-histidine.</text>
        <dbReference type="EC" id="2.7.13.3"/>
    </reaction>
</comment>
<evidence type="ECO:0000256" key="2">
    <source>
        <dbReference type="ARBA" id="ARBA00012438"/>
    </source>
</evidence>
<keyword evidence="5" id="KW-0902">Two-component regulatory system</keyword>
<dbReference type="PROSITE" id="PS50109">
    <property type="entry name" value="HIS_KIN"/>
    <property type="match status" value="1"/>
</dbReference>
<sequence length="185" mass="20689">MLAERLASNDQAKQAASSVQSLAMRIHQSTRQLLKQLRPHILDELGLEHAIRQLVQEMRFAEQGMTVRLNMGVNPQKLDDTTRVTLYRIVQELLNNICKHAKATRVHISLFPGSEMVLEVKDDGIGLPTDWRVRGQGLKGLSERVSALGGQLKMTSSTFQTGTRIIVNLPTKRSITSEKLGNIPR</sequence>
<dbReference type="EC" id="2.7.13.3" evidence="2"/>
<dbReference type="SMART" id="SM00387">
    <property type="entry name" value="HATPase_c"/>
    <property type="match status" value="1"/>
</dbReference>
<dbReference type="AlphaFoldDB" id="A0A655QLB2"/>
<evidence type="ECO:0000313" key="8">
    <source>
        <dbReference type="Proteomes" id="UP000044806"/>
    </source>
</evidence>
<dbReference type="CDD" id="cd16917">
    <property type="entry name" value="HATPase_UhpB-NarQ-NarX-like"/>
    <property type="match status" value="1"/>
</dbReference>
<dbReference type="GO" id="GO:0000160">
    <property type="term" value="P:phosphorelay signal transduction system"/>
    <property type="evidence" value="ECO:0007669"/>
    <property type="project" value="UniProtKB-KW"/>
</dbReference>
<protein>
    <recommendedName>
        <fullName evidence="2">histidine kinase</fullName>
        <ecNumber evidence="2">2.7.13.3</ecNumber>
    </recommendedName>
</protein>
<dbReference type="PRINTS" id="PR00344">
    <property type="entry name" value="BCTRLSENSOR"/>
</dbReference>
<proteinExistence type="predicted"/>
<dbReference type="InterPro" id="IPR003594">
    <property type="entry name" value="HATPase_dom"/>
</dbReference>
<name>A0A655QLB2_VIBCL</name>
<evidence type="ECO:0000256" key="5">
    <source>
        <dbReference type="ARBA" id="ARBA00023012"/>
    </source>
</evidence>
<dbReference type="EMBL" id="CWOW01000009">
    <property type="protein sequence ID" value="CSA61302.1"/>
    <property type="molecule type" value="Genomic_DNA"/>
</dbReference>
<dbReference type="PANTHER" id="PTHR24421:SF58">
    <property type="entry name" value="SIGNAL TRANSDUCTION HISTIDINE-PROTEIN KINASE_PHOSPHATASE UHPB"/>
    <property type="match status" value="1"/>
</dbReference>